<sequence length="192" mass="21211">MQPPRDACPHPTPPTTVCASPPPHGRPSPSASTTMSRASSHPPPLPPPRRHGCPLRPSSTPMMTMNTAHSASSAARPHRWKVRHLLPRRQWKESLISSPAVLGRSTTSPPAAPQRQWKAWLVQGDSSLRRQRHQLLGGISRVRIVFASDVFSTIEGGQIDIILTEVDRWCGVHREEPTRSSRSCKRSVFLGL</sequence>
<feature type="compositionally biased region" description="Pro residues" evidence="1">
    <location>
        <begin position="10"/>
        <end position="26"/>
    </location>
</feature>
<organism evidence="2 3">
    <name type="scientific">Zea mays</name>
    <name type="common">Maize</name>
    <dbReference type="NCBI Taxonomy" id="4577"/>
    <lineage>
        <taxon>Eukaryota</taxon>
        <taxon>Viridiplantae</taxon>
        <taxon>Streptophyta</taxon>
        <taxon>Embryophyta</taxon>
        <taxon>Tracheophyta</taxon>
        <taxon>Spermatophyta</taxon>
        <taxon>Magnoliopsida</taxon>
        <taxon>Liliopsida</taxon>
        <taxon>Poales</taxon>
        <taxon>Poaceae</taxon>
        <taxon>PACMAD clade</taxon>
        <taxon>Panicoideae</taxon>
        <taxon>Andropogonodae</taxon>
        <taxon>Andropogoneae</taxon>
        <taxon>Tripsacinae</taxon>
        <taxon>Zea</taxon>
    </lineage>
</organism>
<feature type="compositionally biased region" description="Polar residues" evidence="1">
    <location>
        <begin position="29"/>
        <end position="39"/>
    </location>
</feature>
<evidence type="ECO:0000313" key="3">
    <source>
        <dbReference type="Proteomes" id="UP000007305"/>
    </source>
</evidence>
<proteinExistence type="predicted"/>
<reference evidence="2" key="3">
    <citation type="submission" date="2021-05" db="UniProtKB">
        <authorList>
            <consortium name="EnsemblPlants"/>
        </authorList>
    </citation>
    <scope>IDENTIFICATION</scope>
    <source>
        <strain evidence="2">cv. B73</strain>
    </source>
</reference>
<reference evidence="3" key="1">
    <citation type="submission" date="2015-12" db="EMBL/GenBank/DDBJ databases">
        <title>Update maize B73 reference genome by single molecule sequencing technologies.</title>
        <authorList>
            <consortium name="Maize Genome Sequencing Project"/>
            <person name="Ware D."/>
        </authorList>
    </citation>
    <scope>NUCLEOTIDE SEQUENCE [LARGE SCALE GENOMIC DNA]</scope>
    <source>
        <strain evidence="3">cv. B73</strain>
    </source>
</reference>
<dbReference type="EnsemblPlants" id="Zm00001eb086750_T001">
    <property type="protein sequence ID" value="Zm00001eb086750_P001"/>
    <property type="gene ID" value="Zm00001eb086750"/>
</dbReference>
<evidence type="ECO:0000256" key="1">
    <source>
        <dbReference type="SAM" id="MobiDB-lite"/>
    </source>
</evidence>
<dbReference type="AlphaFoldDB" id="A0A804MHY7"/>
<feature type="compositionally biased region" description="Polar residues" evidence="1">
    <location>
        <begin position="58"/>
        <end position="69"/>
    </location>
</feature>
<evidence type="ECO:0000313" key="2">
    <source>
        <dbReference type="EnsemblPlants" id="Zm00001eb086750_P001"/>
    </source>
</evidence>
<accession>A0A804MHY7</accession>
<dbReference type="Gramene" id="Zm00001eb086750_T001">
    <property type="protein sequence ID" value="Zm00001eb086750_P001"/>
    <property type="gene ID" value="Zm00001eb086750"/>
</dbReference>
<keyword evidence="3" id="KW-1185">Reference proteome</keyword>
<dbReference type="InParanoid" id="A0A804MHY7"/>
<dbReference type="Proteomes" id="UP000007305">
    <property type="component" value="Chromosome 2"/>
</dbReference>
<name>A0A804MHY7_MAIZE</name>
<feature type="region of interest" description="Disordered" evidence="1">
    <location>
        <begin position="1"/>
        <end position="79"/>
    </location>
</feature>
<protein>
    <submittedName>
        <fullName evidence="2">Uncharacterized protein</fullName>
    </submittedName>
</protein>
<reference evidence="2" key="2">
    <citation type="submission" date="2019-07" db="EMBL/GenBank/DDBJ databases">
        <authorList>
            <person name="Seetharam A."/>
            <person name="Woodhouse M."/>
            <person name="Cannon E."/>
        </authorList>
    </citation>
    <scope>NUCLEOTIDE SEQUENCE [LARGE SCALE GENOMIC DNA]</scope>
    <source>
        <strain evidence="2">cv. B73</strain>
    </source>
</reference>